<gene>
    <name evidence="2" type="ORF">DFR68_10525</name>
</gene>
<comment type="caution">
    <text evidence="2">The sequence shown here is derived from an EMBL/GenBank/DDBJ whole genome shotgun (WGS) entry which is preliminary data.</text>
</comment>
<proteinExistence type="predicted"/>
<name>A0A370H2U8_9NOCA</name>
<dbReference type="RefSeq" id="WP_147288964.1">
    <property type="nucleotide sequence ID" value="NZ_QQAZ01000005.1"/>
</dbReference>
<reference evidence="2 3" key="1">
    <citation type="submission" date="2018-07" db="EMBL/GenBank/DDBJ databases">
        <title>Genomic Encyclopedia of Type Strains, Phase IV (KMG-IV): sequencing the most valuable type-strain genomes for metagenomic binning, comparative biology and taxonomic classification.</title>
        <authorList>
            <person name="Goeker M."/>
        </authorList>
    </citation>
    <scope>NUCLEOTIDE SEQUENCE [LARGE SCALE GENOMIC DNA]</scope>
    <source>
        <strain evidence="2 3">DSM 44952</strain>
    </source>
</reference>
<feature type="compositionally biased region" description="Gly residues" evidence="1">
    <location>
        <begin position="119"/>
        <end position="132"/>
    </location>
</feature>
<dbReference type="STRING" id="1210089.GCA_001613165_05516"/>
<accession>A0A370H2U8</accession>
<feature type="compositionally biased region" description="Polar residues" evidence="1">
    <location>
        <begin position="320"/>
        <end position="329"/>
    </location>
</feature>
<dbReference type="Proteomes" id="UP000255355">
    <property type="component" value="Unassembled WGS sequence"/>
</dbReference>
<feature type="compositionally biased region" description="Polar residues" evidence="1">
    <location>
        <begin position="65"/>
        <end position="78"/>
    </location>
</feature>
<sequence length="329" mass="32790">MRIIGSPWRTEYDGWRRPSRAIGGAARSGRVLAVGAAVAACLLLVPGCRDGSSASGNPDFGPETGRNSSEWPSGSPATGVQGSGGPDSGGSGTAQGPGGSTGGGPDSGGRAPGNPAGSGNTGGAPGNPGGNSGEVSARGLPIDLGTYDFNPGTTLASYVRYRILTAAAPGCRAKGMPEDCVTVQLVNVEDRVEIPPCPENPAQGREQFPDSVELLASYGESGIDRRLPSGSGDGERAFAMGGSKPPDVVHVYWTHCRAAVTTTTSAVPRTTTTVVPSTTTVPPTTAPAITTTTTAALKPSTVSTISPEVARPSATVDGPTATTTESSGG</sequence>
<evidence type="ECO:0000313" key="2">
    <source>
        <dbReference type="EMBL" id="RDI50549.1"/>
    </source>
</evidence>
<evidence type="ECO:0000256" key="1">
    <source>
        <dbReference type="SAM" id="MobiDB-lite"/>
    </source>
</evidence>
<feature type="region of interest" description="Disordered" evidence="1">
    <location>
        <begin position="51"/>
        <end position="137"/>
    </location>
</feature>
<dbReference type="EMBL" id="QQAZ01000005">
    <property type="protein sequence ID" value="RDI50549.1"/>
    <property type="molecule type" value="Genomic_DNA"/>
</dbReference>
<organism evidence="2 3">
    <name type="scientific">Nocardia mexicana</name>
    <dbReference type="NCBI Taxonomy" id="279262"/>
    <lineage>
        <taxon>Bacteria</taxon>
        <taxon>Bacillati</taxon>
        <taxon>Actinomycetota</taxon>
        <taxon>Actinomycetes</taxon>
        <taxon>Mycobacteriales</taxon>
        <taxon>Nocardiaceae</taxon>
        <taxon>Nocardia</taxon>
    </lineage>
</organism>
<feature type="region of interest" description="Disordered" evidence="1">
    <location>
        <begin position="300"/>
        <end position="329"/>
    </location>
</feature>
<evidence type="ECO:0000313" key="3">
    <source>
        <dbReference type="Proteomes" id="UP000255355"/>
    </source>
</evidence>
<dbReference type="AlphaFoldDB" id="A0A370H2U8"/>
<feature type="compositionally biased region" description="Gly residues" evidence="1">
    <location>
        <begin position="81"/>
        <end position="111"/>
    </location>
</feature>
<keyword evidence="3" id="KW-1185">Reference proteome</keyword>
<protein>
    <submittedName>
        <fullName evidence="2">Uncharacterized protein</fullName>
    </submittedName>
</protein>